<keyword evidence="2" id="KW-0472">Membrane</keyword>
<dbReference type="RefSeq" id="WP_124906337.1">
    <property type="nucleotide sequence ID" value="NZ_RQJP01000002.1"/>
</dbReference>
<feature type="transmembrane region" description="Helical" evidence="2">
    <location>
        <begin position="180"/>
        <end position="198"/>
    </location>
</feature>
<feature type="transmembrane region" description="Helical" evidence="2">
    <location>
        <begin position="608"/>
        <end position="627"/>
    </location>
</feature>
<gene>
    <name evidence="3" type="ORF">EHT87_09535</name>
</gene>
<feature type="transmembrane region" description="Helical" evidence="2">
    <location>
        <begin position="204"/>
        <end position="225"/>
    </location>
</feature>
<organism evidence="3 4">
    <name type="scientific">Larkinella knui</name>
    <dbReference type="NCBI Taxonomy" id="2025310"/>
    <lineage>
        <taxon>Bacteria</taxon>
        <taxon>Pseudomonadati</taxon>
        <taxon>Bacteroidota</taxon>
        <taxon>Cytophagia</taxon>
        <taxon>Cytophagales</taxon>
        <taxon>Spirosomataceae</taxon>
        <taxon>Larkinella</taxon>
    </lineage>
</organism>
<dbReference type="Pfam" id="PF10101">
    <property type="entry name" value="DUF2339"/>
    <property type="match status" value="1"/>
</dbReference>
<feature type="transmembrane region" description="Helical" evidence="2">
    <location>
        <begin position="510"/>
        <end position="530"/>
    </location>
</feature>
<accession>A0A3P1CNB6</accession>
<keyword evidence="2" id="KW-1133">Transmembrane helix</keyword>
<feature type="transmembrane region" description="Helical" evidence="2">
    <location>
        <begin position="395"/>
        <end position="416"/>
    </location>
</feature>
<evidence type="ECO:0000313" key="4">
    <source>
        <dbReference type="Proteomes" id="UP000274271"/>
    </source>
</evidence>
<feature type="transmembrane region" description="Helical" evidence="2">
    <location>
        <begin position="368"/>
        <end position="389"/>
    </location>
</feature>
<feature type="transmembrane region" description="Helical" evidence="2">
    <location>
        <begin position="425"/>
        <end position="443"/>
    </location>
</feature>
<evidence type="ECO:0000313" key="3">
    <source>
        <dbReference type="EMBL" id="RRB14802.1"/>
    </source>
</evidence>
<name>A0A3P1CNB6_9BACT</name>
<dbReference type="EMBL" id="RQJP01000002">
    <property type="protein sequence ID" value="RRB14802.1"/>
    <property type="molecule type" value="Genomic_DNA"/>
</dbReference>
<dbReference type="PANTHER" id="PTHR38434">
    <property type="entry name" value="BLL2549 PROTEIN"/>
    <property type="match status" value="1"/>
</dbReference>
<evidence type="ECO:0000256" key="1">
    <source>
        <dbReference type="SAM" id="Coils"/>
    </source>
</evidence>
<feature type="transmembrane region" description="Helical" evidence="2">
    <location>
        <begin position="237"/>
        <end position="256"/>
    </location>
</feature>
<feature type="coiled-coil region" evidence="1">
    <location>
        <begin position="20"/>
        <end position="47"/>
    </location>
</feature>
<keyword evidence="2" id="KW-0812">Transmembrane</keyword>
<dbReference type="PANTHER" id="PTHR38434:SF1">
    <property type="entry name" value="BLL2549 PROTEIN"/>
    <property type="match status" value="1"/>
</dbReference>
<dbReference type="InterPro" id="IPR019286">
    <property type="entry name" value="DUF2339_TM"/>
</dbReference>
<dbReference type="Proteomes" id="UP000274271">
    <property type="component" value="Unassembled WGS sequence"/>
</dbReference>
<dbReference type="AlphaFoldDB" id="A0A3P1CNB6"/>
<feature type="transmembrane region" description="Helical" evidence="2">
    <location>
        <begin position="449"/>
        <end position="465"/>
    </location>
</feature>
<reference evidence="3 4" key="1">
    <citation type="submission" date="2018-11" db="EMBL/GenBank/DDBJ databases">
        <authorList>
            <person name="Zhou Z."/>
            <person name="Wang G."/>
        </authorList>
    </citation>
    <scope>NUCLEOTIDE SEQUENCE [LARGE SCALE GENOMIC DNA]</scope>
    <source>
        <strain evidence="3 4">KCTC42998</strain>
    </source>
</reference>
<feature type="transmembrane region" description="Helical" evidence="2">
    <location>
        <begin position="688"/>
        <end position="710"/>
    </location>
</feature>
<feature type="transmembrane region" description="Helical" evidence="2">
    <location>
        <begin position="151"/>
        <end position="168"/>
    </location>
</feature>
<feature type="transmembrane region" description="Helical" evidence="2">
    <location>
        <begin position="582"/>
        <end position="601"/>
    </location>
</feature>
<feature type="transmembrane region" description="Helical" evidence="2">
    <location>
        <begin position="283"/>
        <end position="303"/>
    </location>
</feature>
<keyword evidence="1" id="KW-0175">Coiled coil</keyword>
<feature type="transmembrane region" description="Helical" evidence="2">
    <location>
        <begin position="737"/>
        <end position="755"/>
    </location>
</feature>
<feature type="transmembrane region" description="Helical" evidence="2">
    <location>
        <begin position="762"/>
        <end position="779"/>
    </location>
</feature>
<evidence type="ECO:0000256" key="2">
    <source>
        <dbReference type="SAM" id="Phobius"/>
    </source>
</evidence>
<keyword evidence="4" id="KW-1185">Reference proteome</keyword>
<proteinExistence type="predicted"/>
<feature type="transmembrane region" description="Helical" evidence="2">
    <location>
        <begin position="551"/>
        <end position="570"/>
    </location>
</feature>
<sequence>MEAFLLVIVIVLILVAYSRFADVKQLIQRQSDEISQLRADFQEFRAAAGPVDPSAKPTMLDERGAIIDIPDEIPAPTVVRPEPAPAPAPVVEQPESRTENILPPPIPKDLAVPPMPVLPTPPPVRAEPQLSFFQRFLRDNPDLEKFIGENLINKIGIGILVLGIGYFVKFAIDQDWINEIGRVFIGILAGGSLIGVAHRLRKSFGAFSSVLVGGGLAVLYFTIAIAFHDYHIFSQTVAFALMVVITGFSILLAISYDRVELAVVSLVGGFATPFMVSSGEGNYVVLFTYILILDVGMLVLAYFKKWNLVHIVAYGFTVLLYGAWLSDSILENKPHYRGALVFATLFYAVFLAMNLINNLKEKTRFSALEISLLLSNTAFFFAAGMVILAHSGHQAYQGLFTVALAIVNFGLAAFLYRRQSVDRTLIYLLIGLVITFVSLAVPVQLEGNFITMFWALEAVLLLWLAQKSGLTLVSTASVLVLGLMLVSLGMDWADLYGGVVTAPLPIILNKAFITSVVSIAGLLGVNRLLNTQTEPFRFWIGQLEVAGYRRFLRFITVLVLYLSGLLELDYQSAIRLGFGPNQTILLGCYNLFFLAGLLFNAQRVGKRGTLWVAVGLGLIGIIAYLSTYSPATMTLLNDYYLSNEPSLIGFPFHYASVLFTLLILWLIDRNKTLLAPLPPIVLRLWPWFMGYVIVYLATSELFAHVIYFSFAGSKTGGFVGQPALVRFDDLLTQTNKVGLPILWGVCAFVFMWIGLNRKNRQLRILSLSLFALTILKLFIYDIQGISEGGKIAAFISLGVLLLIISFMYQKIRKLILTDDANATHEPVS</sequence>
<feature type="transmembrane region" description="Helical" evidence="2">
    <location>
        <begin position="647"/>
        <end position="667"/>
    </location>
</feature>
<protein>
    <submittedName>
        <fullName evidence="3">DUF2339 domain-containing protein</fullName>
    </submittedName>
</protein>
<feature type="transmembrane region" description="Helical" evidence="2">
    <location>
        <begin position="472"/>
        <end position="490"/>
    </location>
</feature>
<feature type="transmembrane region" description="Helical" evidence="2">
    <location>
        <begin position="308"/>
        <end position="326"/>
    </location>
</feature>
<feature type="transmembrane region" description="Helical" evidence="2">
    <location>
        <begin position="791"/>
        <end position="808"/>
    </location>
</feature>
<comment type="caution">
    <text evidence="3">The sequence shown here is derived from an EMBL/GenBank/DDBJ whole genome shotgun (WGS) entry which is preliminary data.</text>
</comment>
<dbReference type="OrthoDB" id="666059at2"/>
<feature type="transmembrane region" description="Helical" evidence="2">
    <location>
        <begin position="338"/>
        <end position="356"/>
    </location>
</feature>